<dbReference type="GO" id="GO:0008270">
    <property type="term" value="F:zinc ion binding"/>
    <property type="evidence" value="ECO:0007669"/>
    <property type="project" value="UniProtKB-KW"/>
</dbReference>
<dbReference type="PROSITE" id="PS50158">
    <property type="entry name" value="ZF_CCHC"/>
    <property type="match status" value="1"/>
</dbReference>
<dbReference type="EMBL" id="BKCJ010003000">
    <property type="protein sequence ID" value="GEU52346.1"/>
    <property type="molecule type" value="Genomic_DNA"/>
</dbReference>
<gene>
    <name evidence="4" type="ORF">Tci_024324</name>
</gene>
<feature type="domain" description="CCHC-type" evidence="3">
    <location>
        <begin position="286"/>
        <end position="300"/>
    </location>
</feature>
<comment type="caution">
    <text evidence="4">The sequence shown here is derived from an EMBL/GenBank/DDBJ whole genome shotgun (WGS) entry which is preliminary data.</text>
</comment>
<keyword evidence="1" id="KW-0479">Metal-binding</keyword>
<dbReference type="InterPro" id="IPR036875">
    <property type="entry name" value="Znf_CCHC_sf"/>
</dbReference>
<dbReference type="Pfam" id="PF22936">
    <property type="entry name" value="Pol_BBD"/>
    <property type="match status" value="1"/>
</dbReference>
<reference evidence="4" key="1">
    <citation type="journal article" date="2019" name="Sci. Rep.">
        <title>Draft genome of Tanacetum cinerariifolium, the natural source of mosquito coil.</title>
        <authorList>
            <person name="Yamashiro T."/>
            <person name="Shiraishi A."/>
            <person name="Satake H."/>
            <person name="Nakayama K."/>
        </authorList>
    </citation>
    <scope>NUCLEOTIDE SEQUENCE</scope>
</reference>
<dbReference type="InterPro" id="IPR054722">
    <property type="entry name" value="PolX-like_BBD"/>
</dbReference>
<dbReference type="AlphaFoldDB" id="A0A6L2KSS5"/>
<evidence type="ECO:0000256" key="2">
    <source>
        <dbReference type="SAM" id="MobiDB-lite"/>
    </source>
</evidence>
<feature type="compositionally biased region" description="Basic and acidic residues" evidence="2">
    <location>
        <begin position="40"/>
        <end position="62"/>
    </location>
</feature>
<feature type="region of interest" description="Disordered" evidence="2">
    <location>
        <begin position="32"/>
        <end position="86"/>
    </location>
</feature>
<evidence type="ECO:0000259" key="3">
    <source>
        <dbReference type="PROSITE" id="PS50158"/>
    </source>
</evidence>
<evidence type="ECO:0000256" key="1">
    <source>
        <dbReference type="PROSITE-ProRule" id="PRU00047"/>
    </source>
</evidence>
<keyword evidence="1" id="KW-0862">Zinc</keyword>
<organism evidence="4">
    <name type="scientific">Tanacetum cinerariifolium</name>
    <name type="common">Dalmatian daisy</name>
    <name type="synonym">Chrysanthemum cinerariifolium</name>
    <dbReference type="NCBI Taxonomy" id="118510"/>
    <lineage>
        <taxon>Eukaryota</taxon>
        <taxon>Viridiplantae</taxon>
        <taxon>Streptophyta</taxon>
        <taxon>Embryophyta</taxon>
        <taxon>Tracheophyta</taxon>
        <taxon>Spermatophyta</taxon>
        <taxon>Magnoliopsida</taxon>
        <taxon>eudicotyledons</taxon>
        <taxon>Gunneridae</taxon>
        <taxon>Pentapetalae</taxon>
        <taxon>asterids</taxon>
        <taxon>campanulids</taxon>
        <taxon>Asterales</taxon>
        <taxon>Asteraceae</taxon>
        <taxon>Asteroideae</taxon>
        <taxon>Anthemideae</taxon>
        <taxon>Anthemidinae</taxon>
        <taxon>Tanacetum</taxon>
    </lineage>
</organism>
<proteinExistence type="predicted"/>
<dbReference type="SUPFAM" id="SSF57756">
    <property type="entry name" value="Retrovirus zinc finger-like domains"/>
    <property type="match status" value="1"/>
</dbReference>
<name>A0A6L2KSS5_TANCI</name>
<dbReference type="GO" id="GO:0003676">
    <property type="term" value="F:nucleic acid binding"/>
    <property type="evidence" value="ECO:0007669"/>
    <property type="project" value="InterPro"/>
</dbReference>
<keyword evidence="1" id="KW-0863">Zinc-finger</keyword>
<protein>
    <submittedName>
        <fullName evidence="4">Zinc finger, CCHC-type</fullName>
    </submittedName>
</protein>
<dbReference type="InterPro" id="IPR001878">
    <property type="entry name" value="Znf_CCHC"/>
</dbReference>
<feature type="region of interest" description="Disordered" evidence="2">
    <location>
        <begin position="263"/>
        <end position="282"/>
    </location>
</feature>
<evidence type="ECO:0000313" key="4">
    <source>
        <dbReference type="EMBL" id="GEU52346.1"/>
    </source>
</evidence>
<accession>A0A6L2KSS5</accession>
<sequence>MPILNELITADIQEEQYYKEYLEKMAKHQRYLAGEEGSDPDSHVPKPAKATEKSKPSTHKADLWLPVTKPALSQQPKPKPTPAKAVEESLKSVYDAPQGSLPPVIVSPLAPNSNKGSTGFVLDHEATSKGKIVFGFVGFQMTTSVINNSVFKGFFEKQKLNGPNFIDWYRQLRIGLSVEDKLNYLEHPIHAALVPHHTGQQVAPEALAAQAAWVKGSKEIVGLMLMIMDSKIQRNLENLGAYEMLQELKTLFAQQAEKRNNKLAYAPKPNIPPPPKREDPAKDSICHQCGETSHWKRKCPHYLAELLKSKKLSQGASGSSIFTIELYIFPNKSWVYDTGCGTHICNTTQGLMGSRKLKPDALSLYVGNGQRVVVEAIGSYHVSLPSGLVIVLNNCHYAPSITRGIILVSRLYDDGYVNRFVDNSI</sequence>